<dbReference type="RefSeq" id="XP_007710207.1">
    <property type="nucleotide sequence ID" value="XM_007712017.1"/>
</dbReference>
<evidence type="ECO:0000313" key="2">
    <source>
        <dbReference type="EMBL" id="EUC35484.1"/>
    </source>
</evidence>
<feature type="region of interest" description="Disordered" evidence="1">
    <location>
        <begin position="1"/>
        <end position="22"/>
    </location>
</feature>
<gene>
    <name evidence="2" type="ORF">COCCADRAFT_90758</name>
</gene>
<accession>W6YIM3</accession>
<evidence type="ECO:0000313" key="3">
    <source>
        <dbReference type="Proteomes" id="UP000053841"/>
    </source>
</evidence>
<organism evidence="2 3">
    <name type="scientific">Cochliobolus carbonum (strain 26-R-13)</name>
    <name type="common">Maize leaf spot fungus</name>
    <name type="synonym">Bipolaris zeicola</name>
    <dbReference type="NCBI Taxonomy" id="930089"/>
    <lineage>
        <taxon>Eukaryota</taxon>
        <taxon>Fungi</taxon>
        <taxon>Dikarya</taxon>
        <taxon>Ascomycota</taxon>
        <taxon>Pezizomycotina</taxon>
        <taxon>Dothideomycetes</taxon>
        <taxon>Pleosporomycetidae</taxon>
        <taxon>Pleosporales</taxon>
        <taxon>Pleosporineae</taxon>
        <taxon>Pleosporaceae</taxon>
        <taxon>Bipolaris</taxon>
    </lineage>
</organism>
<proteinExistence type="predicted"/>
<dbReference type="AlphaFoldDB" id="W6YIM3"/>
<protein>
    <submittedName>
        <fullName evidence="2">Uncharacterized protein</fullName>
    </submittedName>
</protein>
<dbReference type="HOGENOM" id="CLU_1864781_0_0_1"/>
<reference evidence="2 3" key="1">
    <citation type="journal article" date="2013" name="PLoS Genet.">
        <title>Comparative genome structure, secondary metabolite, and effector coding capacity across Cochliobolus pathogens.</title>
        <authorList>
            <person name="Condon B.J."/>
            <person name="Leng Y."/>
            <person name="Wu D."/>
            <person name="Bushley K.E."/>
            <person name="Ohm R.A."/>
            <person name="Otillar R."/>
            <person name="Martin J."/>
            <person name="Schackwitz W."/>
            <person name="Grimwood J."/>
            <person name="MohdZainudin N."/>
            <person name="Xue C."/>
            <person name="Wang R."/>
            <person name="Manning V.A."/>
            <person name="Dhillon B."/>
            <person name="Tu Z.J."/>
            <person name="Steffenson B.J."/>
            <person name="Salamov A."/>
            <person name="Sun H."/>
            <person name="Lowry S."/>
            <person name="LaButti K."/>
            <person name="Han J."/>
            <person name="Copeland A."/>
            <person name="Lindquist E."/>
            <person name="Barry K."/>
            <person name="Schmutz J."/>
            <person name="Baker S.E."/>
            <person name="Ciuffetti L.M."/>
            <person name="Grigoriev I.V."/>
            <person name="Zhong S."/>
            <person name="Turgeon B.G."/>
        </authorList>
    </citation>
    <scope>NUCLEOTIDE SEQUENCE [LARGE SCALE GENOMIC DNA]</scope>
    <source>
        <strain evidence="2 3">26-R-13</strain>
    </source>
</reference>
<sequence>MGGGSRVPSGVVVRGRERSAGRPWGNATKGVAIVLTGQSRKVLDRNQEISSPRLADTVLVSAVPAESLDGARLAVRYQRSFTLTLLLVRADGYKQCGTARWAPGNCVLPEVLLWQFSLTSTTSGRHNGYNVMAVQRN</sequence>
<dbReference type="GeneID" id="19153037"/>
<evidence type="ECO:0000256" key="1">
    <source>
        <dbReference type="SAM" id="MobiDB-lite"/>
    </source>
</evidence>
<dbReference type="KEGG" id="bze:COCCADRAFT_90758"/>
<name>W6YIM3_COCC2</name>
<feature type="compositionally biased region" description="Low complexity" evidence="1">
    <location>
        <begin position="1"/>
        <end position="13"/>
    </location>
</feature>
<dbReference type="Proteomes" id="UP000053841">
    <property type="component" value="Unassembled WGS sequence"/>
</dbReference>
<dbReference type="EMBL" id="KI964574">
    <property type="protein sequence ID" value="EUC35484.1"/>
    <property type="molecule type" value="Genomic_DNA"/>
</dbReference>
<keyword evidence="3" id="KW-1185">Reference proteome</keyword>